<dbReference type="PROSITE" id="PS50889">
    <property type="entry name" value="S4"/>
    <property type="match status" value="1"/>
</dbReference>
<dbReference type="AlphaFoldDB" id="A0A928TQA7"/>
<dbReference type="EMBL" id="JABTTY010000001">
    <property type="protein sequence ID" value="MBE7525096.1"/>
    <property type="molecule type" value="Genomic_DNA"/>
</dbReference>
<dbReference type="SMART" id="SM00363">
    <property type="entry name" value="S4"/>
    <property type="match status" value="1"/>
</dbReference>
<proteinExistence type="inferred from homology"/>
<dbReference type="CDD" id="cd02869">
    <property type="entry name" value="PseudoU_synth_RluA_like"/>
    <property type="match status" value="1"/>
</dbReference>
<dbReference type="SUPFAM" id="SSF55174">
    <property type="entry name" value="Alpha-L RNA-binding motif"/>
    <property type="match status" value="1"/>
</dbReference>
<dbReference type="InterPro" id="IPR036986">
    <property type="entry name" value="S4_RNA-bd_sf"/>
</dbReference>
<organism evidence="5 6">
    <name type="scientific">candidate division WWE3 bacterium</name>
    <dbReference type="NCBI Taxonomy" id="2053526"/>
    <lineage>
        <taxon>Bacteria</taxon>
        <taxon>Katanobacteria</taxon>
    </lineage>
</organism>
<protein>
    <submittedName>
        <fullName evidence="5">RluA family pseudouridine synthase</fullName>
    </submittedName>
</protein>
<keyword evidence="2" id="KW-0413">Isomerase</keyword>
<dbReference type="Pfam" id="PF00849">
    <property type="entry name" value="PseudoU_synth_2"/>
    <property type="match status" value="1"/>
</dbReference>
<evidence type="ECO:0000256" key="2">
    <source>
        <dbReference type="ARBA" id="ARBA00023235"/>
    </source>
</evidence>
<comment type="similarity">
    <text evidence="1">Belongs to the pseudouridine synthase RluA family.</text>
</comment>
<comment type="caution">
    <text evidence="5">The sequence shown here is derived from an EMBL/GenBank/DDBJ whole genome shotgun (WGS) entry which is preliminary data.</text>
</comment>
<dbReference type="CDD" id="cd00165">
    <property type="entry name" value="S4"/>
    <property type="match status" value="1"/>
</dbReference>
<dbReference type="InterPro" id="IPR050188">
    <property type="entry name" value="RluA_PseudoU_synthase"/>
</dbReference>
<reference evidence="5" key="1">
    <citation type="submission" date="2020-05" db="EMBL/GenBank/DDBJ databases">
        <title>High-Quality Genomes of Partial-Nitritation/Anammox System by Hierarchical Clustering Based Hybrid Assembly.</title>
        <authorList>
            <person name="Liu L."/>
            <person name="Wang Y."/>
            <person name="Che Y."/>
            <person name="Chen Y."/>
            <person name="Xia Y."/>
            <person name="Luo R."/>
            <person name="Cheng S.H."/>
            <person name="Zheng C."/>
            <person name="Zhang T."/>
        </authorList>
    </citation>
    <scope>NUCLEOTIDE SEQUENCE</scope>
    <source>
        <strain evidence="5">H1_PAT1</strain>
    </source>
</reference>
<evidence type="ECO:0000256" key="3">
    <source>
        <dbReference type="PROSITE-ProRule" id="PRU00182"/>
    </source>
</evidence>
<evidence type="ECO:0000256" key="1">
    <source>
        <dbReference type="ARBA" id="ARBA00010876"/>
    </source>
</evidence>
<accession>A0A928TQA7</accession>
<dbReference type="GO" id="GO:0000455">
    <property type="term" value="P:enzyme-directed rRNA pseudouridine synthesis"/>
    <property type="evidence" value="ECO:0007669"/>
    <property type="project" value="UniProtKB-ARBA"/>
</dbReference>
<evidence type="ECO:0000313" key="5">
    <source>
        <dbReference type="EMBL" id="MBE7525096.1"/>
    </source>
</evidence>
<dbReference type="InterPro" id="IPR002942">
    <property type="entry name" value="S4_RNA-bd"/>
</dbReference>
<sequence>MAEHWVISHEDAGTRLDVFLSKTIDPLTRSQAKKSIEAGIYSVNGTHAAAHYLLKSGDVIAYDGEKEILREEAEEDSRTLRVAADDLRIIDETDAYIVLDKQAGVLMHPDHHHPHDHPSGTLIDAVIEHAPEIVKVGDDPVRPGIMSRLDKDVSGLVVIAKTQGAYEALKKQFAEHSVTKEYLALVHGAVEQDDADLKFRVARSSSKARMAALPEGSAEGQAAWTHVRVIERYAGATLVKLQILSGRTHQIRVHCFAFNHPVIGDILYKPRRAQRNIKAPRLMLQSIRLAFNDPETGERKQYALEPDPAFDAVISSLRNKKP</sequence>
<evidence type="ECO:0000259" key="4">
    <source>
        <dbReference type="SMART" id="SM00363"/>
    </source>
</evidence>
<dbReference type="InterPro" id="IPR020103">
    <property type="entry name" value="PsdUridine_synth_cat_dom_sf"/>
</dbReference>
<dbReference type="Gene3D" id="3.30.2350.10">
    <property type="entry name" value="Pseudouridine synthase"/>
    <property type="match status" value="1"/>
</dbReference>
<dbReference type="SUPFAM" id="SSF55120">
    <property type="entry name" value="Pseudouridine synthase"/>
    <property type="match status" value="1"/>
</dbReference>
<feature type="domain" description="RNA-binding S4" evidence="4">
    <location>
        <begin position="14"/>
        <end position="74"/>
    </location>
</feature>
<name>A0A928TQA7_UNCKA</name>
<dbReference type="Gene3D" id="3.10.290.10">
    <property type="entry name" value="RNA-binding S4 domain"/>
    <property type="match status" value="1"/>
</dbReference>
<dbReference type="Proteomes" id="UP000710385">
    <property type="component" value="Unassembled WGS sequence"/>
</dbReference>
<dbReference type="PANTHER" id="PTHR21600:SF44">
    <property type="entry name" value="RIBOSOMAL LARGE SUBUNIT PSEUDOURIDINE SYNTHASE D"/>
    <property type="match status" value="1"/>
</dbReference>
<keyword evidence="3" id="KW-0694">RNA-binding</keyword>
<gene>
    <name evidence="5" type="ORF">HS096_01740</name>
</gene>
<dbReference type="GO" id="GO:0120159">
    <property type="term" value="F:rRNA pseudouridine synthase activity"/>
    <property type="evidence" value="ECO:0007669"/>
    <property type="project" value="UniProtKB-ARBA"/>
</dbReference>
<dbReference type="InterPro" id="IPR006145">
    <property type="entry name" value="PsdUridine_synth_RsuA/RluA"/>
</dbReference>
<evidence type="ECO:0000313" key="6">
    <source>
        <dbReference type="Proteomes" id="UP000710385"/>
    </source>
</evidence>
<dbReference type="PANTHER" id="PTHR21600">
    <property type="entry name" value="MITOCHONDRIAL RNA PSEUDOURIDINE SYNTHASE"/>
    <property type="match status" value="1"/>
</dbReference>
<dbReference type="GO" id="GO:0003723">
    <property type="term" value="F:RNA binding"/>
    <property type="evidence" value="ECO:0007669"/>
    <property type="project" value="UniProtKB-KW"/>
</dbReference>